<dbReference type="SMART" id="SM00852">
    <property type="entry name" value="MoCF_biosynth"/>
    <property type="match status" value="1"/>
</dbReference>
<dbReference type="InterPro" id="IPR001453">
    <property type="entry name" value="MoaB/Mog_dom"/>
</dbReference>
<dbReference type="Gene3D" id="2.40.340.10">
    <property type="entry name" value="MoeA, C-terminal, domain IV"/>
    <property type="match status" value="1"/>
</dbReference>
<dbReference type="InterPro" id="IPR005111">
    <property type="entry name" value="MoeA_C_domain_IV"/>
</dbReference>
<dbReference type="GO" id="GO:0006777">
    <property type="term" value="P:Mo-molybdopterin cofactor biosynthetic process"/>
    <property type="evidence" value="ECO:0007669"/>
    <property type="project" value="UniProtKB-UniRule"/>
</dbReference>
<dbReference type="AlphaFoldDB" id="A0A1E3H118"/>
<keyword evidence="6" id="KW-0460">Magnesium</keyword>
<dbReference type="SUPFAM" id="SSF53218">
    <property type="entry name" value="Molybdenum cofactor biosynthesis proteins"/>
    <property type="match status" value="1"/>
</dbReference>
<dbReference type="PANTHER" id="PTHR10192">
    <property type="entry name" value="MOLYBDOPTERIN BIOSYNTHESIS PROTEIN"/>
    <property type="match status" value="1"/>
</dbReference>
<dbReference type="PANTHER" id="PTHR10192:SF5">
    <property type="entry name" value="GEPHYRIN"/>
    <property type="match status" value="1"/>
</dbReference>
<dbReference type="SUPFAM" id="SSF63867">
    <property type="entry name" value="MoeA C-terminal domain-like"/>
    <property type="match status" value="1"/>
</dbReference>
<organism evidence="8 9">
    <name type="scientific">Methylobrevis pamukkalensis</name>
    <dbReference type="NCBI Taxonomy" id="1439726"/>
    <lineage>
        <taxon>Bacteria</taxon>
        <taxon>Pseudomonadati</taxon>
        <taxon>Pseudomonadota</taxon>
        <taxon>Alphaproteobacteria</taxon>
        <taxon>Hyphomicrobiales</taxon>
        <taxon>Pleomorphomonadaceae</taxon>
        <taxon>Methylobrevis</taxon>
    </lineage>
</organism>
<dbReference type="GO" id="GO:0046872">
    <property type="term" value="F:metal ion binding"/>
    <property type="evidence" value="ECO:0007669"/>
    <property type="project" value="UniProtKB-UniRule"/>
</dbReference>
<dbReference type="Gene3D" id="2.170.190.11">
    <property type="entry name" value="Molybdopterin biosynthesis moea protein, domain 3"/>
    <property type="match status" value="1"/>
</dbReference>
<dbReference type="Pfam" id="PF00994">
    <property type="entry name" value="MoCF_biosynth"/>
    <property type="match status" value="1"/>
</dbReference>
<dbReference type="UniPathway" id="UPA00344"/>
<dbReference type="InterPro" id="IPR038987">
    <property type="entry name" value="MoeA-like"/>
</dbReference>
<protein>
    <recommendedName>
        <fullName evidence="6">Molybdopterin molybdenumtransferase</fullName>
        <ecNumber evidence="6">2.10.1.1</ecNumber>
    </recommendedName>
</protein>
<keyword evidence="6" id="KW-0479">Metal-binding</keyword>
<comment type="similarity">
    <text evidence="3 6">Belongs to the MoeA family.</text>
</comment>
<dbReference type="Pfam" id="PF03453">
    <property type="entry name" value="MoeA_N"/>
    <property type="match status" value="1"/>
</dbReference>
<dbReference type="InterPro" id="IPR005110">
    <property type="entry name" value="MoeA_linker/N"/>
</dbReference>
<comment type="caution">
    <text evidence="8">The sequence shown here is derived from an EMBL/GenBank/DDBJ whole genome shotgun (WGS) entry which is preliminary data.</text>
</comment>
<comment type="catalytic activity">
    <reaction evidence="5">
        <text>adenylyl-molybdopterin + molybdate = Mo-molybdopterin + AMP + H(+)</text>
        <dbReference type="Rhea" id="RHEA:35047"/>
        <dbReference type="ChEBI" id="CHEBI:15378"/>
        <dbReference type="ChEBI" id="CHEBI:36264"/>
        <dbReference type="ChEBI" id="CHEBI:62727"/>
        <dbReference type="ChEBI" id="CHEBI:71302"/>
        <dbReference type="ChEBI" id="CHEBI:456215"/>
        <dbReference type="EC" id="2.10.1.1"/>
    </reaction>
</comment>
<evidence type="ECO:0000313" key="8">
    <source>
        <dbReference type="EMBL" id="ODN70023.1"/>
    </source>
</evidence>
<dbReference type="Gene3D" id="3.90.105.10">
    <property type="entry name" value="Molybdopterin biosynthesis moea protein, domain 2"/>
    <property type="match status" value="1"/>
</dbReference>
<reference evidence="8 9" key="1">
    <citation type="submission" date="2016-07" db="EMBL/GenBank/DDBJ databases">
        <title>Draft Genome Sequence of Methylobrevis pamukkalensis PK2.</title>
        <authorList>
            <person name="Vasilenko O.V."/>
            <person name="Doronina N.V."/>
            <person name="Shmareva M.N."/>
            <person name="Tarlachkov S.V."/>
            <person name="Mustakhimov I."/>
            <person name="Trotsenko Y.A."/>
        </authorList>
    </citation>
    <scope>NUCLEOTIDE SEQUENCE [LARGE SCALE GENOMIC DNA]</scope>
    <source>
        <strain evidence="8 9">PK2</strain>
    </source>
</reference>
<name>A0A1E3H118_9HYPH</name>
<dbReference type="GO" id="GO:0005829">
    <property type="term" value="C:cytosol"/>
    <property type="evidence" value="ECO:0007669"/>
    <property type="project" value="TreeGrafter"/>
</dbReference>
<dbReference type="NCBIfam" id="NF045515">
    <property type="entry name" value="Glp_gephyrin"/>
    <property type="match status" value="1"/>
</dbReference>
<dbReference type="CDD" id="cd00887">
    <property type="entry name" value="MoeA"/>
    <property type="match status" value="1"/>
</dbReference>
<dbReference type="InterPro" id="IPR036135">
    <property type="entry name" value="MoeA_linker/N_sf"/>
</dbReference>
<evidence type="ECO:0000313" key="9">
    <source>
        <dbReference type="Proteomes" id="UP000094622"/>
    </source>
</evidence>
<dbReference type="InterPro" id="IPR036425">
    <property type="entry name" value="MoaB/Mog-like_dom_sf"/>
</dbReference>
<accession>A0A1E3H118</accession>
<dbReference type="GO" id="GO:0061599">
    <property type="term" value="F:molybdopterin molybdotransferase activity"/>
    <property type="evidence" value="ECO:0007669"/>
    <property type="project" value="UniProtKB-UniRule"/>
</dbReference>
<keyword evidence="9" id="KW-1185">Reference proteome</keyword>
<comment type="pathway">
    <text evidence="2 6">Cofactor biosynthesis; molybdopterin biosynthesis.</text>
</comment>
<keyword evidence="6" id="KW-0500">Molybdenum</keyword>
<comment type="function">
    <text evidence="1 6">Catalyzes the insertion of molybdate into adenylated molybdopterin with the concomitant release of AMP.</text>
</comment>
<dbReference type="Gene3D" id="3.40.980.10">
    <property type="entry name" value="MoaB/Mog-like domain"/>
    <property type="match status" value="1"/>
</dbReference>
<keyword evidence="4 6" id="KW-0501">Molybdenum cofactor biosynthesis</keyword>
<evidence type="ECO:0000256" key="5">
    <source>
        <dbReference type="ARBA" id="ARBA00047317"/>
    </source>
</evidence>
<dbReference type="OrthoDB" id="9804758at2"/>
<feature type="domain" description="MoaB/Mog" evidence="7">
    <location>
        <begin position="202"/>
        <end position="339"/>
    </location>
</feature>
<dbReference type="Proteomes" id="UP000094622">
    <property type="component" value="Unassembled WGS sequence"/>
</dbReference>
<dbReference type="EC" id="2.10.1.1" evidence="6"/>
<evidence type="ECO:0000256" key="3">
    <source>
        <dbReference type="ARBA" id="ARBA00010763"/>
    </source>
</evidence>
<dbReference type="InterPro" id="IPR008284">
    <property type="entry name" value="MoCF_biosynth_CS"/>
</dbReference>
<dbReference type="PATRIC" id="fig|1439726.3.peg.2824"/>
<evidence type="ECO:0000256" key="6">
    <source>
        <dbReference type="RuleBase" id="RU365090"/>
    </source>
</evidence>
<dbReference type="SUPFAM" id="SSF63882">
    <property type="entry name" value="MoeA N-terminal region -like"/>
    <property type="match status" value="1"/>
</dbReference>
<evidence type="ECO:0000256" key="4">
    <source>
        <dbReference type="ARBA" id="ARBA00023150"/>
    </source>
</evidence>
<dbReference type="PROSITE" id="PS01079">
    <property type="entry name" value="MOCF_BIOSYNTHESIS_2"/>
    <property type="match status" value="1"/>
</dbReference>
<evidence type="ECO:0000256" key="2">
    <source>
        <dbReference type="ARBA" id="ARBA00005046"/>
    </source>
</evidence>
<sequence length="438" mass="45729">MSQPPDPTAVPTAVDDCFRHDDRVLTHEEAVALILARVPAVAGTERVPVEAAVGRVLAEDIHAPRDVPLTDTSAVDGWAFAHADYAASNRLPVSRRIMAGRAAPDALATGTAARIFTGAAMPEGADTVAMQEDCRAEETADGLVVVVPPGLRPGANRRRAGEDLVAGALVARAGTGLRPQDLAAIGSLGLAEISVTRRLRVALCSTGDEIVRPGGPIRPGEVYDSNHVLLASLFSRIDADVDDLGILPDDAGSVRAALATAAASHDLVLTSGGTSRGEGDHVADAVDALGHRHLWHLAVKPGRPLSFGQIGDCLFLGLPGNPVAALVGFLLYGQPLLARLSGRAWRPPVRYPLPAAFAIPSRKTGRREFLRGILITRPDGSLAVDKYARDGSGLITGLRAADGLVEIPEQATSVVEGATVAFIPFTEFGLPPRQTATD</sequence>
<keyword evidence="6 8" id="KW-0808">Transferase</keyword>
<evidence type="ECO:0000256" key="1">
    <source>
        <dbReference type="ARBA" id="ARBA00002901"/>
    </source>
</evidence>
<proteinExistence type="inferred from homology"/>
<dbReference type="EMBL" id="MCRJ01000065">
    <property type="protein sequence ID" value="ODN70023.1"/>
    <property type="molecule type" value="Genomic_DNA"/>
</dbReference>
<comment type="cofactor">
    <cofactor evidence="6">
        <name>Mg(2+)</name>
        <dbReference type="ChEBI" id="CHEBI:18420"/>
    </cofactor>
</comment>
<dbReference type="NCBIfam" id="TIGR00177">
    <property type="entry name" value="molyb_syn"/>
    <property type="match status" value="1"/>
</dbReference>
<dbReference type="InterPro" id="IPR036688">
    <property type="entry name" value="MoeA_C_domain_IV_sf"/>
</dbReference>
<evidence type="ECO:0000259" key="7">
    <source>
        <dbReference type="SMART" id="SM00852"/>
    </source>
</evidence>
<dbReference type="Pfam" id="PF03454">
    <property type="entry name" value="MoeA_C"/>
    <property type="match status" value="1"/>
</dbReference>
<gene>
    <name evidence="8" type="primary">moeA_1</name>
    <name evidence="8" type="ORF">A6302_02679</name>
</gene>